<feature type="transmembrane region" description="Helical" evidence="1">
    <location>
        <begin position="153"/>
        <end position="172"/>
    </location>
</feature>
<keyword evidence="1" id="KW-0472">Membrane</keyword>
<feature type="transmembrane region" description="Helical" evidence="1">
    <location>
        <begin position="210"/>
        <end position="231"/>
    </location>
</feature>
<dbReference type="Gene3D" id="1.10.287.70">
    <property type="match status" value="2"/>
</dbReference>
<dbReference type="EMBL" id="JARBDR010000917">
    <property type="protein sequence ID" value="KAJ8303317.1"/>
    <property type="molecule type" value="Genomic_DNA"/>
</dbReference>
<keyword evidence="1" id="KW-1133">Transmembrane helix</keyword>
<evidence type="ECO:0000256" key="1">
    <source>
        <dbReference type="SAM" id="Phobius"/>
    </source>
</evidence>
<name>A0ABQ9EHC8_TEGGR</name>
<protein>
    <recommendedName>
        <fullName evidence="2">Potassium channel domain-containing protein</fullName>
    </recommendedName>
</protein>
<evidence type="ECO:0000259" key="2">
    <source>
        <dbReference type="Pfam" id="PF07885"/>
    </source>
</evidence>
<dbReference type="Proteomes" id="UP001217089">
    <property type="component" value="Unassembled WGS sequence"/>
</dbReference>
<feature type="transmembrane region" description="Helical" evidence="1">
    <location>
        <begin position="243"/>
        <end position="260"/>
    </location>
</feature>
<proteinExistence type="predicted"/>
<accession>A0ABQ9EHC8</accession>
<feature type="domain" description="Potassium channel" evidence="2">
    <location>
        <begin position="217"/>
        <end position="297"/>
    </location>
</feature>
<organism evidence="3 4">
    <name type="scientific">Tegillarca granosa</name>
    <name type="common">Malaysian cockle</name>
    <name type="synonym">Anadara granosa</name>
    <dbReference type="NCBI Taxonomy" id="220873"/>
    <lineage>
        <taxon>Eukaryota</taxon>
        <taxon>Metazoa</taxon>
        <taxon>Spiralia</taxon>
        <taxon>Lophotrochozoa</taxon>
        <taxon>Mollusca</taxon>
        <taxon>Bivalvia</taxon>
        <taxon>Autobranchia</taxon>
        <taxon>Pteriomorphia</taxon>
        <taxon>Arcoida</taxon>
        <taxon>Arcoidea</taxon>
        <taxon>Arcidae</taxon>
        <taxon>Tegillarca</taxon>
    </lineage>
</organism>
<dbReference type="SUPFAM" id="SSF81324">
    <property type="entry name" value="Voltage-gated potassium channels"/>
    <property type="match status" value="1"/>
</dbReference>
<feature type="transmembrane region" description="Helical" evidence="1">
    <location>
        <begin position="32"/>
        <end position="54"/>
    </location>
</feature>
<dbReference type="Pfam" id="PF07885">
    <property type="entry name" value="Ion_trans_2"/>
    <property type="match status" value="1"/>
</dbReference>
<keyword evidence="4" id="KW-1185">Reference proteome</keyword>
<dbReference type="Pfam" id="PF03530">
    <property type="entry name" value="SK_channel"/>
    <property type="match status" value="1"/>
</dbReference>
<keyword evidence="1" id="KW-0812">Transmembrane</keyword>
<feature type="transmembrane region" description="Helical" evidence="1">
    <location>
        <begin position="107"/>
        <end position="133"/>
    </location>
</feature>
<feature type="transmembrane region" description="Helical" evidence="1">
    <location>
        <begin position="272"/>
        <end position="293"/>
    </location>
</feature>
<sequence length="432" mass="50082">MFQRKTQRLHRGNIDSDMDLGERLKRRKELFFFRKMIVQIMFTTAMFGIVLMIIETELYLRKVTSKNGLTSQIIKSIISATTVLLLMTIVFEYYVDAKIKALDMGVTSVITVMTSWNCFLFCFEIVVCSLHPFPGNFTMSHMVSNGKYADISLDAVMSFLMIARLYLVGKFITVHSWLMNNRFAVSFDAISQVKLSTLFYVKAVMLRHPFFSLILIMTSSVIVSTWAMHACRLYHINDPRTSTYMDAMWLVVISFLTLSYGEGHPRSFCRRYISVCSAFLGIISTALLVALIGKYLEQSRMERYLFNFVSRVQKSAKRKKAAAEVIKNTLSMWKSKCREDPVSSTCCKRRSRDKLTRSLEEMKQIKRDIEDIDISTIGLADVYHITENVYDRIEANVENEMKLLNRLHTLKGRITNTSNKLRFIRKFQISKF</sequence>
<dbReference type="InterPro" id="IPR013099">
    <property type="entry name" value="K_chnl_dom"/>
</dbReference>
<feature type="transmembrane region" description="Helical" evidence="1">
    <location>
        <begin position="74"/>
        <end position="95"/>
    </location>
</feature>
<gene>
    <name evidence="3" type="ORF">KUTeg_019713</name>
</gene>
<comment type="caution">
    <text evidence="3">The sequence shown here is derived from an EMBL/GenBank/DDBJ whole genome shotgun (WGS) entry which is preliminary data.</text>
</comment>
<reference evidence="3 4" key="1">
    <citation type="submission" date="2022-12" db="EMBL/GenBank/DDBJ databases">
        <title>Chromosome-level genome of Tegillarca granosa.</title>
        <authorList>
            <person name="Kim J."/>
        </authorList>
    </citation>
    <scope>NUCLEOTIDE SEQUENCE [LARGE SCALE GENOMIC DNA]</scope>
    <source>
        <strain evidence="3">Teg-2019</strain>
        <tissue evidence="3">Adductor muscle</tissue>
    </source>
</reference>
<dbReference type="InterPro" id="IPR015449">
    <property type="entry name" value="K_chnl_Ca-activ_SK"/>
</dbReference>
<dbReference type="PANTHER" id="PTHR10153">
    <property type="entry name" value="SMALL CONDUCTANCE CALCIUM-ACTIVATED POTASSIUM CHANNEL"/>
    <property type="match status" value="1"/>
</dbReference>
<evidence type="ECO:0000313" key="3">
    <source>
        <dbReference type="EMBL" id="KAJ8303317.1"/>
    </source>
</evidence>
<evidence type="ECO:0000313" key="4">
    <source>
        <dbReference type="Proteomes" id="UP001217089"/>
    </source>
</evidence>